<feature type="non-terminal residue" evidence="1">
    <location>
        <position position="59"/>
    </location>
</feature>
<dbReference type="EMBL" id="BLLF01000306">
    <property type="protein sequence ID" value="GFH10311.1"/>
    <property type="molecule type" value="Genomic_DNA"/>
</dbReference>
<evidence type="ECO:0000313" key="2">
    <source>
        <dbReference type="Proteomes" id="UP000485058"/>
    </source>
</evidence>
<gene>
    <name evidence="1" type="ORF">HaLaN_05602</name>
</gene>
<proteinExistence type="predicted"/>
<name>A0A699YLC9_HAELA</name>
<feature type="non-terminal residue" evidence="1">
    <location>
        <position position="1"/>
    </location>
</feature>
<sequence>MSMHPSIWQASSRVDGAGPQAELAALKACFKDSVLVSKRHLAQLVGRRPAEADRPSFAA</sequence>
<comment type="caution">
    <text evidence="1">The sequence shown here is derived from an EMBL/GenBank/DDBJ whole genome shotgun (WGS) entry which is preliminary data.</text>
</comment>
<dbReference type="Proteomes" id="UP000485058">
    <property type="component" value="Unassembled WGS sequence"/>
</dbReference>
<evidence type="ECO:0000313" key="1">
    <source>
        <dbReference type="EMBL" id="GFH10311.1"/>
    </source>
</evidence>
<keyword evidence="2" id="KW-1185">Reference proteome</keyword>
<accession>A0A699YLC9</accession>
<dbReference type="AlphaFoldDB" id="A0A699YLC9"/>
<reference evidence="1 2" key="1">
    <citation type="submission" date="2020-02" db="EMBL/GenBank/DDBJ databases">
        <title>Draft genome sequence of Haematococcus lacustris strain NIES-144.</title>
        <authorList>
            <person name="Morimoto D."/>
            <person name="Nakagawa S."/>
            <person name="Yoshida T."/>
            <person name="Sawayama S."/>
        </authorList>
    </citation>
    <scope>NUCLEOTIDE SEQUENCE [LARGE SCALE GENOMIC DNA]</scope>
    <source>
        <strain evidence="1 2">NIES-144</strain>
    </source>
</reference>
<protein>
    <submittedName>
        <fullName evidence="1">Uncharacterized protein</fullName>
    </submittedName>
</protein>
<organism evidence="1 2">
    <name type="scientific">Haematococcus lacustris</name>
    <name type="common">Green alga</name>
    <name type="synonym">Haematococcus pluvialis</name>
    <dbReference type="NCBI Taxonomy" id="44745"/>
    <lineage>
        <taxon>Eukaryota</taxon>
        <taxon>Viridiplantae</taxon>
        <taxon>Chlorophyta</taxon>
        <taxon>core chlorophytes</taxon>
        <taxon>Chlorophyceae</taxon>
        <taxon>CS clade</taxon>
        <taxon>Chlamydomonadales</taxon>
        <taxon>Haematococcaceae</taxon>
        <taxon>Haematococcus</taxon>
    </lineage>
</organism>